<protein>
    <submittedName>
        <fullName evidence="3">U2 snRNP-associated protein Sap145</fullName>
    </submittedName>
</protein>
<dbReference type="HOGENOM" id="CLU_014435_1_1_1"/>
<name>S9RGH9_SCHOY</name>
<dbReference type="GeneID" id="25029894"/>
<dbReference type="EMBL" id="KE503207">
    <property type="protein sequence ID" value="EPX73154.1"/>
    <property type="molecule type" value="Genomic_DNA"/>
</dbReference>
<feature type="region of interest" description="Disordered" evidence="1">
    <location>
        <begin position="436"/>
        <end position="491"/>
    </location>
</feature>
<dbReference type="OMA" id="MASTHTY"/>
<dbReference type="InterPro" id="IPR007180">
    <property type="entry name" value="DUF382"/>
</dbReference>
<feature type="compositionally biased region" description="Basic and acidic residues" evidence="1">
    <location>
        <begin position="82"/>
        <end position="100"/>
    </location>
</feature>
<dbReference type="InterPro" id="IPR006568">
    <property type="entry name" value="PSP_pro-rich"/>
</dbReference>
<dbReference type="Pfam" id="PF04037">
    <property type="entry name" value="DUF382"/>
    <property type="match status" value="1"/>
</dbReference>
<organism evidence="3 4">
    <name type="scientific">Schizosaccharomyces octosporus (strain yFS286)</name>
    <name type="common">Fission yeast</name>
    <name type="synonym">Octosporomyces octosporus</name>
    <dbReference type="NCBI Taxonomy" id="483514"/>
    <lineage>
        <taxon>Eukaryota</taxon>
        <taxon>Fungi</taxon>
        <taxon>Dikarya</taxon>
        <taxon>Ascomycota</taxon>
        <taxon>Taphrinomycotina</taxon>
        <taxon>Schizosaccharomycetes</taxon>
        <taxon>Schizosaccharomycetales</taxon>
        <taxon>Schizosaccharomycetaceae</taxon>
        <taxon>Schizosaccharomyces</taxon>
    </lineage>
</organism>
<feature type="compositionally biased region" description="Polar residues" evidence="1">
    <location>
        <begin position="567"/>
        <end position="581"/>
    </location>
</feature>
<keyword evidence="4" id="KW-1185">Reference proteome</keyword>
<dbReference type="GO" id="GO:0005686">
    <property type="term" value="C:U2 snRNP"/>
    <property type="evidence" value="ECO:0007669"/>
    <property type="project" value="EnsemblFungi"/>
</dbReference>
<dbReference type="InterPro" id="IPR052584">
    <property type="entry name" value="U2_snRNP_Complex_Component"/>
</dbReference>
<dbReference type="Proteomes" id="UP000016088">
    <property type="component" value="Unassembled WGS sequence"/>
</dbReference>
<dbReference type="PANTHER" id="PTHR12785:SF6">
    <property type="entry name" value="SPLICING FACTOR 3B SUBUNIT 2"/>
    <property type="match status" value="1"/>
</dbReference>
<dbReference type="AlphaFoldDB" id="S9RGH9"/>
<evidence type="ECO:0000313" key="4">
    <source>
        <dbReference type="Proteomes" id="UP000016088"/>
    </source>
</evidence>
<sequence length="600" mass="69054">MDFQSNIPAEFQESKTPSNRNPMAETAGVQPEIEKGNAISKDTTKERQRKSRNQVRRQKKKEQREQQQLQYQNKDGNGNDLQKIDDNKGDEAALSAERVDELPKKNAVSNEADPLLVVDYLNMDNSDPLFDQYRDILNRFSAAEPEADSAAADKGQVMYSDDEVLSEGEEDALQKREEEKLSRKKLRKMKRMTVAHLKMISEKPDVVDWWDVSSPDPLLLTHLKAYQNTVPVPRHWNQKRDYLSGQRGIERQLFELPSYIRATGIVQMRNAVHENEADMPLRQKMRERVQPKMGKLDIDYQKLHDAFFRYQTKPVLTGFGECYYEGKELEANVKEKRPGDISDELREALGISVNAPPPWIYAMQKFGPPPSYPDLKIPGVNYPIPVGAQWGYHPGGWGKPPVDQYNRPLYGDVFGSNKPRASANTGPPEEVQHWGELEEFEEEESSEEEEVVEEEEEEDEEERGPDNDFVNTNEAGYNTRSSGAHPEDERVESISYFDQRPIEAENFELRKQFNKKEDDSSRPLYQVLPEQHTNVEGFMGPDHRYQIPTNEPVSSSKRPAEEDGQHVQWQNDLSDMVSEQASIVAAKRQKTQPKKEKFRL</sequence>
<feature type="region of interest" description="Disordered" evidence="1">
    <location>
        <begin position="1"/>
        <end position="100"/>
    </location>
</feature>
<gene>
    <name evidence="3" type="ORF">SOCG_00910</name>
</gene>
<evidence type="ECO:0000313" key="3">
    <source>
        <dbReference type="EMBL" id="EPX73154.1"/>
    </source>
</evidence>
<proteinExistence type="predicted"/>
<dbReference type="PANTHER" id="PTHR12785">
    <property type="entry name" value="SPLICING FACTOR 3B"/>
    <property type="match status" value="1"/>
</dbReference>
<reference evidence="3 4" key="1">
    <citation type="journal article" date="2011" name="Science">
        <title>Comparative functional genomics of the fission yeasts.</title>
        <authorList>
            <person name="Rhind N."/>
            <person name="Chen Z."/>
            <person name="Yassour M."/>
            <person name="Thompson D.A."/>
            <person name="Haas B.J."/>
            <person name="Habib N."/>
            <person name="Wapinski I."/>
            <person name="Roy S."/>
            <person name="Lin M.F."/>
            <person name="Heiman D.I."/>
            <person name="Young S.K."/>
            <person name="Furuya K."/>
            <person name="Guo Y."/>
            <person name="Pidoux A."/>
            <person name="Chen H.M."/>
            <person name="Robbertse B."/>
            <person name="Goldberg J.M."/>
            <person name="Aoki K."/>
            <person name="Bayne E.H."/>
            <person name="Berlin A.M."/>
            <person name="Desjardins C.A."/>
            <person name="Dobbs E."/>
            <person name="Dukaj L."/>
            <person name="Fan L."/>
            <person name="FitzGerald M.G."/>
            <person name="French C."/>
            <person name="Gujja S."/>
            <person name="Hansen K."/>
            <person name="Keifenheim D."/>
            <person name="Levin J.Z."/>
            <person name="Mosher R.A."/>
            <person name="Mueller C.A."/>
            <person name="Pfiffner J."/>
            <person name="Priest M."/>
            <person name="Russ C."/>
            <person name="Smialowska A."/>
            <person name="Swoboda P."/>
            <person name="Sykes S.M."/>
            <person name="Vaughn M."/>
            <person name="Vengrova S."/>
            <person name="Yoder R."/>
            <person name="Zeng Q."/>
            <person name="Allshire R."/>
            <person name="Baulcombe D."/>
            <person name="Birren B.W."/>
            <person name="Brown W."/>
            <person name="Ekwall K."/>
            <person name="Kellis M."/>
            <person name="Leatherwood J."/>
            <person name="Levin H."/>
            <person name="Margalit H."/>
            <person name="Martienssen R."/>
            <person name="Nieduszynski C.A."/>
            <person name="Spatafora J.W."/>
            <person name="Friedman N."/>
            <person name="Dalgaard J.Z."/>
            <person name="Baumann P."/>
            <person name="Niki H."/>
            <person name="Regev A."/>
            <person name="Nusbaum C."/>
        </authorList>
    </citation>
    <scope>NUCLEOTIDE SEQUENCE [LARGE SCALE GENOMIC DNA]</scope>
    <source>
        <strain evidence="4">yFS286</strain>
    </source>
</reference>
<feature type="domain" description="PSP proline-rich" evidence="2">
    <location>
        <begin position="333"/>
        <end position="386"/>
    </location>
</feature>
<feature type="region of interest" description="Disordered" evidence="1">
    <location>
        <begin position="535"/>
        <end position="600"/>
    </location>
</feature>
<dbReference type="SMART" id="SM00581">
    <property type="entry name" value="PSP"/>
    <property type="match status" value="1"/>
</dbReference>
<evidence type="ECO:0000256" key="1">
    <source>
        <dbReference type="SAM" id="MobiDB-lite"/>
    </source>
</evidence>
<dbReference type="OrthoDB" id="10260794at2759"/>
<feature type="compositionally biased region" description="Acidic residues" evidence="1">
    <location>
        <begin position="437"/>
        <end position="463"/>
    </location>
</feature>
<dbReference type="VEuPathDB" id="FungiDB:SOCG_00910"/>
<dbReference type="Pfam" id="PF04046">
    <property type="entry name" value="PSP"/>
    <property type="match status" value="1"/>
</dbReference>
<feature type="compositionally biased region" description="Polar residues" evidence="1">
    <location>
        <begin position="547"/>
        <end position="557"/>
    </location>
</feature>
<evidence type="ECO:0000259" key="2">
    <source>
        <dbReference type="SMART" id="SM00581"/>
    </source>
</evidence>
<dbReference type="GO" id="GO:0071014">
    <property type="term" value="C:post-mRNA release spliceosomal complex"/>
    <property type="evidence" value="ECO:0007669"/>
    <property type="project" value="EnsemblFungi"/>
</dbReference>
<accession>S9RGH9</accession>
<feature type="compositionally biased region" description="Basic residues" evidence="1">
    <location>
        <begin position="47"/>
        <end position="61"/>
    </location>
</feature>
<dbReference type="RefSeq" id="XP_013018784.1">
    <property type="nucleotide sequence ID" value="XM_013163330.1"/>
</dbReference>
<feature type="compositionally biased region" description="Polar residues" evidence="1">
    <location>
        <begin position="469"/>
        <end position="482"/>
    </location>
</feature>
<dbReference type="eggNOG" id="KOG2330">
    <property type="taxonomic scope" value="Eukaryota"/>
</dbReference>